<organism evidence="1 2">
    <name type="scientific">Bacteriovorax antarcticus</name>
    <dbReference type="NCBI Taxonomy" id="3088717"/>
    <lineage>
        <taxon>Bacteria</taxon>
        <taxon>Pseudomonadati</taxon>
        <taxon>Bdellovibrionota</taxon>
        <taxon>Bacteriovoracia</taxon>
        <taxon>Bacteriovoracales</taxon>
        <taxon>Bacteriovoracaceae</taxon>
        <taxon>Bacteriovorax</taxon>
    </lineage>
</organism>
<evidence type="ECO:0000313" key="1">
    <source>
        <dbReference type="EMBL" id="MEA9357330.1"/>
    </source>
</evidence>
<dbReference type="PANTHER" id="PTHR47017:SF1">
    <property type="entry name" value="ACYL-COA"/>
    <property type="match status" value="1"/>
</dbReference>
<protein>
    <submittedName>
        <fullName evidence="1">Peptidogalycan biosysnthesis protein</fullName>
    </submittedName>
</protein>
<dbReference type="Gene3D" id="3.40.630.30">
    <property type="match status" value="1"/>
</dbReference>
<reference evidence="1 2" key="1">
    <citation type="submission" date="2023-11" db="EMBL/GenBank/DDBJ databases">
        <title>A Novel Polar Bacteriovorax (B. antarcticus) Isolated from the Biocrust in Antarctica.</title>
        <authorList>
            <person name="Mun W."/>
            <person name="Choi S.Y."/>
            <person name="Mitchell R.J."/>
        </authorList>
    </citation>
    <scope>NUCLEOTIDE SEQUENCE [LARGE SCALE GENOMIC DNA]</scope>
    <source>
        <strain evidence="1 2">PP10</strain>
    </source>
</reference>
<dbReference type="SUPFAM" id="SSF55729">
    <property type="entry name" value="Acyl-CoA N-acyltransferases (Nat)"/>
    <property type="match status" value="1"/>
</dbReference>
<name>A0ABU5W0H2_9BACT</name>
<dbReference type="EMBL" id="JAYGJQ010000002">
    <property type="protein sequence ID" value="MEA9357330.1"/>
    <property type="molecule type" value="Genomic_DNA"/>
</dbReference>
<dbReference type="Pfam" id="PF04339">
    <property type="entry name" value="FemAB_like"/>
    <property type="match status" value="1"/>
</dbReference>
<proteinExistence type="predicted"/>
<comment type="caution">
    <text evidence="1">The sequence shown here is derived from an EMBL/GenBank/DDBJ whole genome shotgun (WGS) entry which is preliminary data.</text>
</comment>
<sequence>MINKPEWILHQPQTNPFLNFEFLNALMQSGSVKTETGWTPAFTRNDSGILMSFIKTHSYGEYIFDWGWAEAFEKYGIPYYPKLTSLLPFTPVTTQHFLMKSFDENLADALLKAHDDFFMKNDFSSTHFLFLTNAEIPLFQKNNYLIRESIQYHFFNPGYKSFEDFLSKLKSKKAKHIRTERSYDNLSIKRYTGDELTKEHADRMYQFYISTIVNKNSFDYLNAEFFELIFKNLSKNILYVEASQNNFPIAGSLFFYDSEKLYGRYWGSTSYVENLHFELCYYQGIDFCIENSIAVFEAGAQGEHKIARGFRPVRTYSAHKIKHPAFQNAIAEFIETEKVHVEQSILKLSEHLPFKNI</sequence>
<accession>A0ABU5W0H2</accession>
<keyword evidence="2" id="KW-1185">Reference proteome</keyword>
<dbReference type="InterPro" id="IPR016181">
    <property type="entry name" value="Acyl_CoA_acyltransferase"/>
</dbReference>
<evidence type="ECO:0000313" key="2">
    <source>
        <dbReference type="Proteomes" id="UP001302274"/>
    </source>
</evidence>
<gene>
    <name evidence="1" type="ORF">SHI21_13980</name>
</gene>
<dbReference type="PANTHER" id="PTHR47017">
    <property type="entry name" value="ACYL-COA"/>
    <property type="match status" value="1"/>
</dbReference>
<dbReference type="Proteomes" id="UP001302274">
    <property type="component" value="Unassembled WGS sequence"/>
</dbReference>
<dbReference type="RefSeq" id="WP_323577295.1">
    <property type="nucleotide sequence ID" value="NZ_JAYGJQ010000002.1"/>
</dbReference>
<dbReference type="InterPro" id="IPR007434">
    <property type="entry name" value="FemAB-like"/>
</dbReference>